<dbReference type="Gene3D" id="3.90.190.10">
    <property type="entry name" value="Protein tyrosine phosphatase superfamily"/>
    <property type="match status" value="1"/>
</dbReference>
<dbReference type="SUPFAM" id="SSF52821">
    <property type="entry name" value="Rhodanese/Cell cycle control phosphatase"/>
    <property type="match status" value="1"/>
</dbReference>
<dbReference type="Pfam" id="PF00581">
    <property type="entry name" value="Rhodanese"/>
    <property type="match status" value="1"/>
</dbReference>
<evidence type="ECO:0000313" key="6">
    <source>
        <dbReference type="EMBL" id="CAH1794842.1"/>
    </source>
</evidence>
<keyword evidence="3" id="KW-0378">Hydrolase</keyword>
<dbReference type="AlphaFoldDB" id="A0A8J1U8J9"/>
<comment type="caution">
    <text evidence="6">The sequence shown here is derived from an EMBL/GenBank/DDBJ whole genome shotgun (WGS) entry which is preliminary data.</text>
</comment>
<gene>
    <name evidence="6" type="ORF">OFUS_LOCUS19470</name>
</gene>
<dbReference type="Gene3D" id="3.40.250.10">
    <property type="entry name" value="Rhodanese-like domain"/>
    <property type="match status" value="1"/>
</dbReference>
<dbReference type="InterPro" id="IPR029021">
    <property type="entry name" value="Prot-tyrosine_phosphatase-like"/>
</dbReference>
<proteinExistence type="inferred from homology"/>
<keyword evidence="4" id="KW-0904">Protein phosphatase</keyword>
<dbReference type="InterPro" id="IPR020422">
    <property type="entry name" value="TYR_PHOSPHATASE_DUAL_dom"/>
</dbReference>
<feature type="region of interest" description="Disordered" evidence="5">
    <location>
        <begin position="1"/>
        <end position="86"/>
    </location>
</feature>
<dbReference type="PROSITE" id="PS50054">
    <property type="entry name" value="TYR_PHOSPHATASE_DUAL"/>
    <property type="match status" value="1"/>
</dbReference>
<dbReference type="PROSITE" id="PS50056">
    <property type="entry name" value="TYR_PHOSPHATASE_2"/>
    <property type="match status" value="1"/>
</dbReference>
<evidence type="ECO:0000256" key="5">
    <source>
        <dbReference type="SAM" id="MobiDB-lite"/>
    </source>
</evidence>
<dbReference type="PROSITE" id="PS00383">
    <property type="entry name" value="TYR_PHOSPHATASE_1"/>
    <property type="match status" value="1"/>
</dbReference>
<protein>
    <recommendedName>
        <fullName evidence="2">protein-tyrosine-phosphatase</fullName>
        <ecNumber evidence="2">3.1.3.48</ecNumber>
    </recommendedName>
</protein>
<dbReference type="InterPro" id="IPR016130">
    <property type="entry name" value="Tyr_Pase_AS"/>
</dbReference>
<feature type="region of interest" description="Disordered" evidence="5">
    <location>
        <begin position="132"/>
        <end position="151"/>
    </location>
</feature>
<dbReference type="EC" id="3.1.3.48" evidence="2"/>
<accession>A0A8J1U8J9</accession>
<dbReference type="InterPro" id="IPR000387">
    <property type="entry name" value="Tyr_Pase_dom"/>
</dbReference>
<dbReference type="InterPro" id="IPR000340">
    <property type="entry name" value="Dual-sp_phosphatase_cat-dom"/>
</dbReference>
<evidence type="ECO:0000256" key="2">
    <source>
        <dbReference type="ARBA" id="ARBA00013064"/>
    </source>
</evidence>
<dbReference type="GO" id="GO:0043409">
    <property type="term" value="P:negative regulation of MAPK cascade"/>
    <property type="evidence" value="ECO:0007669"/>
    <property type="project" value="TreeGrafter"/>
</dbReference>
<dbReference type="GO" id="GO:0004725">
    <property type="term" value="F:protein tyrosine phosphatase activity"/>
    <property type="evidence" value="ECO:0007669"/>
    <property type="project" value="UniProtKB-EC"/>
</dbReference>
<comment type="similarity">
    <text evidence="1">Belongs to the protein-tyrosine phosphatase family. Non-receptor class dual specificity subfamily.</text>
</comment>
<dbReference type="Pfam" id="PF00782">
    <property type="entry name" value="DSPc"/>
    <property type="match status" value="1"/>
</dbReference>
<organism evidence="6 7">
    <name type="scientific">Owenia fusiformis</name>
    <name type="common">Polychaete worm</name>
    <dbReference type="NCBI Taxonomy" id="6347"/>
    <lineage>
        <taxon>Eukaryota</taxon>
        <taxon>Metazoa</taxon>
        <taxon>Spiralia</taxon>
        <taxon>Lophotrochozoa</taxon>
        <taxon>Annelida</taxon>
        <taxon>Polychaeta</taxon>
        <taxon>Sedentaria</taxon>
        <taxon>Canalipalpata</taxon>
        <taxon>Sabellida</taxon>
        <taxon>Oweniida</taxon>
        <taxon>Oweniidae</taxon>
        <taxon>Owenia</taxon>
    </lineage>
</organism>
<feature type="compositionally biased region" description="Basic residues" evidence="5">
    <location>
        <begin position="1"/>
        <end position="10"/>
    </location>
</feature>
<feature type="compositionally biased region" description="Basic and acidic residues" evidence="5">
    <location>
        <begin position="11"/>
        <end position="36"/>
    </location>
</feature>
<dbReference type="SMART" id="SM00195">
    <property type="entry name" value="DSPc"/>
    <property type="match status" value="1"/>
</dbReference>
<dbReference type="OrthoDB" id="10252009at2759"/>
<feature type="compositionally biased region" description="Polar residues" evidence="5">
    <location>
        <begin position="37"/>
        <end position="48"/>
    </location>
</feature>
<dbReference type="SUPFAM" id="SSF52799">
    <property type="entry name" value="(Phosphotyrosine protein) phosphatases II"/>
    <property type="match status" value="1"/>
</dbReference>
<dbReference type="PANTHER" id="PTHR10159:SF529">
    <property type="entry name" value="TYROSINE-PROTEIN PHOSPHATASE DOMAIN-CONTAINING PROTEIN"/>
    <property type="match status" value="1"/>
</dbReference>
<evidence type="ECO:0000256" key="1">
    <source>
        <dbReference type="ARBA" id="ARBA00008601"/>
    </source>
</evidence>
<sequence length="435" mass="49324">MGSSVSRRRSKDHESSKEKHNSSSAIQKEHHTERKQNNAVSSFSQPQVTHTEPEKSKKEKSSHSTNGDSNRNITPEIKSASGDALTDKCQKQRYDMDEGTHIKGQVDDFPNHVMSMSDIKVEGDVTLSNHSNPKDVFISPEDVATDPTPDGEVTADELYNILNEGRIDMYLYDPGYILLIDTRTLGEYNQGHIITALHHSMLSNFMLTHTLRDYFHIILYENGDGDTPDESSNVSNVKNKFPSDLESLILQGGFKAFEKRFPFLCGEELIHTEMDRRQKIQSYPSIILPNFLYQGNGEHAINNSVINNLNITHIVNLTQDVPAKFEGQIKYLTIRLDDLPGSKLAKYFKAIDEFIRNAEEHHGRVLVHCNMGVSRSSTATLCFLIQTRHWPLDQALALLKERRSCARPNYGFLKQLSQLELDTFGKKITDIDSIF</sequence>
<dbReference type="PANTHER" id="PTHR10159">
    <property type="entry name" value="DUAL SPECIFICITY PROTEIN PHOSPHATASE"/>
    <property type="match status" value="1"/>
</dbReference>
<dbReference type="Proteomes" id="UP000749559">
    <property type="component" value="Unassembled WGS sequence"/>
</dbReference>
<keyword evidence="7" id="KW-1185">Reference proteome</keyword>
<feature type="compositionally biased region" description="Basic and acidic residues" evidence="5">
    <location>
        <begin position="51"/>
        <end position="62"/>
    </location>
</feature>
<name>A0A8J1U8J9_OWEFU</name>
<evidence type="ECO:0000256" key="4">
    <source>
        <dbReference type="ARBA" id="ARBA00022912"/>
    </source>
</evidence>
<dbReference type="InterPro" id="IPR001763">
    <property type="entry name" value="Rhodanese-like_dom"/>
</dbReference>
<evidence type="ECO:0000313" key="7">
    <source>
        <dbReference type="Proteomes" id="UP000749559"/>
    </source>
</evidence>
<reference evidence="6" key="1">
    <citation type="submission" date="2022-03" db="EMBL/GenBank/DDBJ databases">
        <authorList>
            <person name="Martin C."/>
        </authorList>
    </citation>
    <scope>NUCLEOTIDE SEQUENCE</scope>
</reference>
<evidence type="ECO:0000256" key="3">
    <source>
        <dbReference type="ARBA" id="ARBA00022801"/>
    </source>
</evidence>
<dbReference type="GO" id="GO:0005737">
    <property type="term" value="C:cytoplasm"/>
    <property type="evidence" value="ECO:0007669"/>
    <property type="project" value="TreeGrafter"/>
</dbReference>
<dbReference type="CDD" id="cd14498">
    <property type="entry name" value="DSP"/>
    <property type="match status" value="1"/>
</dbReference>
<dbReference type="EMBL" id="CAIIXF020000009">
    <property type="protein sequence ID" value="CAH1794842.1"/>
    <property type="molecule type" value="Genomic_DNA"/>
</dbReference>
<dbReference type="InterPro" id="IPR036873">
    <property type="entry name" value="Rhodanese-like_dom_sf"/>
</dbReference>